<organism evidence="2 3">
    <name type="scientific">Nocardioides aquaticus</name>
    <dbReference type="NCBI Taxonomy" id="160826"/>
    <lineage>
        <taxon>Bacteria</taxon>
        <taxon>Bacillati</taxon>
        <taxon>Actinomycetota</taxon>
        <taxon>Actinomycetes</taxon>
        <taxon>Propionibacteriales</taxon>
        <taxon>Nocardioidaceae</taxon>
        <taxon>Nocardioides</taxon>
    </lineage>
</organism>
<reference evidence="2 3" key="1">
    <citation type="submission" date="2021-05" db="EMBL/GenBank/DDBJ databases">
        <title>Complete genome of Nocardioides aquaticus KCTC 9944T isolated from meromictic and hypersaline Ekho Lake, Antarctica.</title>
        <authorList>
            <person name="Hwang K."/>
            <person name="Kim K.M."/>
            <person name="Choe H."/>
        </authorList>
    </citation>
    <scope>NUCLEOTIDE SEQUENCE [LARGE SCALE GENOMIC DNA]</scope>
    <source>
        <strain evidence="2 3">KCTC 9944</strain>
    </source>
</reference>
<accession>A0ABX8EI72</accession>
<dbReference type="PANTHER" id="PTHR37318">
    <property type="entry name" value="BSL7504 PROTEIN"/>
    <property type="match status" value="1"/>
</dbReference>
<dbReference type="InterPro" id="IPR036388">
    <property type="entry name" value="WH-like_DNA-bd_sf"/>
</dbReference>
<name>A0ABX8EI72_9ACTN</name>
<dbReference type="RefSeq" id="WP_214059012.1">
    <property type="nucleotide sequence ID" value="NZ_BAAAHS010000102.1"/>
</dbReference>
<dbReference type="Pfam" id="PF13601">
    <property type="entry name" value="HTH_34"/>
    <property type="match status" value="1"/>
</dbReference>
<feature type="domain" description="Winged helix DNA-binding" evidence="1">
    <location>
        <begin position="21"/>
        <end position="99"/>
    </location>
</feature>
<dbReference type="Proteomes" id="UP000679307">
    <property type="component" value="Chromosome"/>
</dbReference>
<proteinExistence type="predicted"/>
<dbReference type="Gene3D" id="1.10.10.10">
    <property type="entry name" value="Winged helix-like DNA-binding domain superfamily/Winged helix DNA-binding domain"/>
    <property type="match status" value="1"/>
</dbReference>
<dbReference type="SUPFAM" id="SSF46785">
    <property type="entry name" value="Winged helix' DNA-binding domain"/>
    <property type="match status" value="1"/>
</dbReference>
<dbReference type="InterPro" id="IPR036390">
    <property type="entry name" value="WH_DNA-bd_sf"/>
</dbReference>
<evidence type="ECO:0000259" key="1">
    <source>
        <dbReference type="Pfam" id="PF13601"/>
    </source>
</evidence>
<protein>
    <recommendedName>
        <fullName evidence="1">Winged helix DNA-binding domain-containing protein</fullName>
    </recommendedName>
</protein>
<evidence type="ECO:0000313" key="3">
    <source>
        <dbReference type="Proteomes" id="UP000679307"/>
    </source>
</evidence>
<keyword evidence="3" id="KW-1185">Reference proteome</keyword>
<dbReference type="PANTHER" id="PTHR37318:SF1">
    <property type="entry name" value="BSL7504 PROTEIN"/>
    <property type="match status" value="1"/>
</dbReference>
<evidence type="ECO:0000313" key="2">
    <source>
        <dbReference type="EMBL" id="QVT79585.1"/>
    </source>
</evidence>
<gene>
    <name evidence="2" type="ORF">ENKNEFLB_01968</name>
</gene>
<dbReference type="EMBL" id="CP075371">
    <property type="protein sequence ID" value="QVT79585.1"/>
    <property type="molecule type" value="Genomic_DNA"/>
</dbReference>
<dbReference type="InterPro" id="IPR027395">
    <property type="entry name" value="WH_DNA-bd_dom"/>
</dbReference>
<sequence>MSEPVGLGAAGLDPVIHAPKRLTAMALLSSSETTTFAFLRDHLAISDSDLSKQMTALEQAGYVAVRKSGRGRGSSTSYRLTRDGRRAYDAHRAALRAILDG</sequence>